<evidence type="ECO:0000313" key="1">
    <source>
        <dbReference type="EMBL" id="RBP09660.1"/>
    </source>
</evidence>
<dbReference type="SUPFAM" id="SSF47226">
    <property type="entry name" value="Histidine-containing phosphotransfer domain, HPT domain"/>
    <property type="match status" value="1"/>
</dbReference>
<comment type="caution">
    <text evidence="1">The sequence shown here is derived from an EMBL/GenBank/DDBJ whole genome shotgun (WGS) entry which is preliminary data.</text>
</comment>
<organism evidence="1 2">
    <name type="scientific">Roseiarcus fermentans</name>
    <dbReference type="NCBI Taxonomy" id="1473586"/>
    <lineage>
        <taxon>Bacteria</taxon>
        <taxon>Pseudomonadati</taxon>
        <taxon>Pseudomonadota</taxon>
        <taxon>Alphaproteobacteria</taxon>
        <taxon>Hyphomicrobiales</taxon>
        <taxon>Roseiarcaceae</taxon>
        <taxon>Roseiarcus</taxon>
    </lineage>
</organism>
<reference evidence="1 2" key="1">
    <citation type="submission" date="2018-06" db="EMBL/GenBank/DDBJ databases">
        <title>Genomic Encyclopedia of Type Strains, Phase IV (KMG-IV): sequencing the most valuable type-strain genomes for metagenomic binning, comparative biology and taxonomic classification.</title>
        <authorList>
            <person name="Goeker M."/>
        </authorList>
    </citation>
    <scope>NUCLEOTIDE SEQUENCE [LARGE SCALE GENOMIC DNA]</scope>
    <source>
        <strain evidence="1 2">DSM 24875</strain>
    </source>
</reference>
<dbReference type="GO" id="GO:0000160">
    <property type="term" value="P:phosphorelay signal transduction system"/>
    <property type="evidence" value="ECO:0007669"/>
    <property type="project" value="InterPro"/>
</dbReference>
<protein>
    <submittedName>
        <fullName evidence="1">Hpt protein</fullName>
    </submittedName>
</protein>
<dbReference type="EMBL" id="QNRK01000021">
    <property type="protein sequence ID" value="RBP09660.1"/>
    <property type="molecule type" value="Genomic_DNA"/>
</dbReference>
<dbReference type="Gene3D" id="1.20.120.160">
    <property type="entry name" value="HPT domain"/>
    <property type="match status" value="1"/>
</dbReference>
<proteinExistence type="predicted"/>
<sequence>MPATTTPGPGDAPATSAVPLDLDHLRRQCLDDEALMRELLALFRIEAPALAARLTEESPSAGAEIAHRLRGAALAVGAFAVARAAEILAGPGGRDGAPIVEMSQAIENLARAVAQAVAAIDRLTP</sequence>
<gene>
    <name evidence="1" type="ORF">DFR50_1214</name>
</gene>
<name>A0A366F6R3_9HYPH</name>
<keyword evidence="2" id="KW-1185">Reference proteome</keyword>
<evidence type="ECO:0000313" key="2">
    <source>
        <dbReference type="Proteomes" id="UP000253529"/>
    </source>
</evidence>
<dbReference type="RefSeq" id="WP_113890677.1">
    <property type="nucleotide sequence ID" value="NZ_QNRK01000021.1"/>
</dbReference>
<dbReference type="AlphaFoldDB" id="A0A366F6R3"/>
<accession>A0A366F6R3</accession>
<dbReference type="OrthoDB" id="8454588at2"/>
<dbReference type="Proteomes" id="UP000253529">
    <property type="component" value="Unassembled WGS sequence"/>
</dbReference>
<dbReference type="InterPro" id="IPR036641">
    <property type="entry name" value="HPT_dom_sf"/>
</dbReference>